<dbReference type="Proteomes" id="UP000190476">
    <property type="component" value="Chromosome I"/>
</dbReference>
<dbReference type="AlphaFoldDB" id="A0A1U6J8T8"/>
<keyword evidence="3 5" id="KW-1133">Transmembrane helix</keyword>
<keyword evidence="7" id="KW-1185">Reference proteome</keyword>
<feature type="transmembrane region" description="Helical" evidence="5">
    <location>
        <begin position="66"/>
        <end position="84"/>
    </location>
</feature>
<proteinExistence type="predicted"/>
<sequence length="231" mass="26742">MIREINLYSLNSKYSYIHPIEKLILVLISLTVCSYIENPYIIFLNIVFFIVLNLIARNPIRIINKFLSIAIFFSIFTTISLIWQGNSINYIIILILRGINGALSISFLSLTTPINHIVYIIGKFEYTRDVADIIKSMERFIIVLEDDFKITFNAIKARGGFSGIKSSIKDFGKALGVSFKNLIFRWREINLALKNRCYVGKHNYSYNFKISKLRLSYLLIYIVLLGFINIL</sequence>
<evidence type="ECO:0000256" key="5">
    <source>
        <dbReference type="SAM" id="Phobius"/>
    </source>
</evidence>
<evidence type="ECO:0000313" key="6">
    <source>
        <dbReference type="EMBL" id="SLK16741.1"/>
    </source>
</evidence>
<reference evidence="7" key="1">
    <citation type="submission" date="2017-03" db="EMBL/GenBank/DDBJ databases">
        <authorList>
            <person name="Falquet L."/>
            <person name="Falquet L."/>
        </authorList>
    </citation>
    <scope>NUCLEOTIDE SEQUENCE [LARGE SCALE GENOMIC DNA]</scope>
</reference>
<dbReference type="STRING" id="1351755.CCH01_11040"/>
<evidence type="ECO:0000256" key="4">
    <source>
        <dbReference type="ARBA" id="ARBA00023136"/>
    </source>
</evidence>
<dbReference type="EMBL" id="LT799839">
    <property type="protein sequence ID" value="SLK16741.1"/>
    <property type="molecule type" value="Genomic_DNA"/>
</dbReference>
<dbReference type="CDD" id="cd16914">
    <property type="entry name" value="EcfT"/>
    <property type="match status" value="1"/>
</dbReference>
<dbReference type="InterPro" id="IPR052770">
    <property type="entry name" value="Cobalt_transport_CbiQ"/>
</dbReference>
<dbReference type="GO" id="GO:0006824">
    <property type="term" value="P:cobalt ion transport"/>
    <property type="evidence" value="ECO:0007669"/>
    <property type="project" value="TreeGrafter"/>
</dbReference>
<dbReference type="GO" id="GO:0043190">
    <property type="term" value="C:ATP-binding cassette (ABC) transporter complex"/>
    <property type="evidence" value="ECO:0007669"/>
    <property type="project" value="TreeGrafter"/>
</dbReference>
<dbReference type="PANTHER" id="PTHR43723">
    <property type="entry name" value="COBALT TRANSPORT PROTEIN CBIQ"/>
    <property type="match status" value="1"/>
</dbReference>
<accession>A0A1U6J8T8</accession>
<dbReference type="RefSeq" id="WP_079481287.1">
    <property type="nucleotide sequence ID" value="NZ_CBML010000006.1"/>
</dbReference>
<dbReference type="PANTHER" id="PTHR43723:SF1">
    <property type="entry name" value="COBALT TRANSPORT PROTEIN CBIQ"/>
    <property type="match status" value="1"/>
</dbReference>
<organism evidence="6 7">
    <name type="scientific">Clostridium chauvoei JF4335</name>
    <dbReference type="NCBI Taxonomy" id="1351755"/>
    <lineage>
        <taxon>Bacteria</taxon>
        <taxon>Bacillati</taxon>
        <taxon>Bacillota</taxon>
        <taxon>Clostridia</taxon>
        <taxon>Eubacteriales</taxon>
        <taxon>Clostridiaceae</taxon>
        <taxon>Clostridium</taxon>
    </lineage>
</organism>
<feature type="transmembrane region" description="Helical" evidence="5">
    <location>
        <begin position="213"/>
        <end position="230"/>
    </location>
</feature>
<keyword evidence="4 5" id="KW-0472">Membrane</keyword>
<dbReference type="GeneID" id="66301442"/>
<name>A0A1U6J8T8_9CLOT</name>
<keyword evidence="2 5" id="KW-0812">Transmembrane</keyword>
<evidence type="ECO:0000256" key="1">
    <source>
        <dbReference type="ARBA" id="ARBA00004141"/>
    </source>
</evidence>
<dbReference type="Pfam" id="PF02361">
    <property type="entry name" value="CbiQ"/>
    <property type="match status" value="1"/>
</dbReference>
<feature type="transmembrane region" description="Helical" evidence="5">
    <location>
        <begin position="90"/>
        <end position="110"/>
    </location>
</feature>
<dbReference type="OrthoDB" id="1936150at2"/>
<comment type="subcellular location">
    <subcellularLocation>
        <location evidence="1">Membrane</location>
        <topology evidence="1">Multi-pass membrane protein</topology>
    </subcellularLocation>
</comment>
<dbReference type="InterPro" id="IPR003339">
    <property type="entry name" value="ABC/ECF_trnsptr_transmembrane"/>
</dbReference>
<evidence type="ECO:0000313" key="7">
    <source>
        <dbReference type="Proteomes" id="UP000190476"/>
    </source>
</evidence>
<evidence type="ECO:0000256" key="2">
    <source>
        <dbReference type="ARBA" id="ARBA00022692"/>
    </source>
</evidence>
<gene>
    <name evidence="6" type="ORF">CCH01_11040</name>
</gene>
<feature type="transmembrane region" description="Helical" evidence="5">
    <location>
        <begin position="23"/>
        <end position="54"/>
    </location>
</feature>
<protein>
    <submittedName>
        <fullName evidence="6">Putative Cobalt ABC transporter, permease protein CbiQ</fullName>
    </submittedName>
</protein>
<evidence type="ECO:0000256" key="3">
    <source>
        <dbReference type="ARBA" id="ARBA00022989"/>
    </source>
</evidence>